<organism evidence="1 2">
    <name type="scientific">Rhamnusium bicolor</name>
    <dbReference type="NCBI Taxonomy" id="1586634"/>
    <lineage>
        <taxon>Eukaryota</taxon>
        <taxon>Metazoa</taxon>
        <taxon>Ecdysozoa</taxon>
        <taxon>Arthropoda</taxon>
        <taxon>Hexapoda</taxon>
        <taxon>Insecta</taxon>
        <taxon>Pterygota</taxon>
        <taxon>Neoptera</taxon>
        <taxon>Endopterygota</taxon>
        <taxon>Coleoptera</taxon>
        <taxon>Polyphaga</taxon>
        <taxon>Cucujiformia</taxon>
        <taxon>Chrysomeloidea</taxon>
        <taxon>Cerambycidae</taxon>
        <taxon>Lepturinae</taxon>
        <taxon>Rhagiini</taxon>
        <taxon>Rhamnusium</taxon>
    </lineage>
</organism>
<accession>A0AAV8XHP3</accession>
<name>A0AAV8XHP3_9CUCU</name>
<evidence type="ECO:0000313" key="2">
    <source>
        <dbReference type="Proteomes" id="UP001162156"/>
    </source>
</evidence>
<proteinExistence type="predicted"/>
<dbReference type="PANTHER" id="PTHR35617">
    <property type="entry name" value="PHAGE_INTEGRASE DOMAIN-CONTAINING PROTEIN"/>
    <property type="match status" value="1"/>
</dbReference>
<gene>
    <name evidence="1" type="ORF">NQ314_011506</name>
</gene>
<protein>
    <submittedName>
        <fullName evidence="1">Uncharacterized protein</fullName>
    </submittedName>
</protein>
<dbReference type="AlphaFoldDB" id="A0AAV8XHP3"/>
<reference evidence="1" key="1">
    <citation type="journal article" date="2023" name="Insect Mol. Biol.">
        <title>Genome sequencing provides insights into the evolution of gene families encoding plant cell wall-degrading enzymes in longhorned beetles.</title>
        <authorList>
            <person name="Shin N.R."/>
            <person name="Okamura Y."/>
            <person name="Kirsch R."/>
            <person name="Pauchet Y."/>
        </authorList>
    </citation>
    <scope>NUCLEOTIDE SEQUENCE</scope>
    <source>
        <strain evidence="1">RBIC_L_NR</strain>
    </source>
</reference>
<dbReference type="PANTHER" id="PTHR35617:SF3">
    <property type="entry name" value="CORE-BINDING (CB) DOMAIN-CONTAINING PROTEIN"/>
    <property type="match status" value="1"/>
</dbReference>
<dbReference type="EMBL" id="JANEYF010003187">
    <property type="protein sequence ID" value="KAJ8938469.1"/>
    <property type="molecule type" value="Genomic_DNA"/>
</dbReference>
<sequence>MNISDGAISVIISSIFEGMLKQYNSCYKKWWRYCIEDGATCSTVDSYKSALSLILNTKSEDEKVIKRFLKEVSNVRPSVPKYSVTWDPRPVFEYLSRLFPLNLLSQELLTLKLTALVALISAH</sequence>
<comment type="caution">
    <text evidence="1">The sequence shown here is derived from an EMBL/GenBank/DDBJ whole genome shotgun (WGS) entry which is preliminary data.</text>
</comment>
<dbReference type="Proteomes" id="UP001162156">
    <property type="component" value="Unassembled WGS sequence"/>
</dbReference>
<keyword evidence="2" id="KW-1185">Reference proteome</keyword>
<evidence type="ECO:0000313" key="1">
    <source>
        <dbReference type="EMBL" id="KAJ8938469.1"/>
    </source>
</evidence>